<organism evidence="1 2">
    <name type="scientific">Passalora fulva</name>
    <name type="common">Tomato leaf mold</name>
    <name type="synonym">Cladosporium fulvum</name>
    <dbReference type="NCBI Taxonomy" id="5499"/>
    <lineage>
        <taxon>Eukaryota</taxon>
        <taxon>Fungi</taxon>
        <taxon>Dikarya</taxon>
        <taxon>Ascomycota</taxon>
        <taxon>Pezizomycotina</taxon>
        <taxon>Dothideomycetes</taxon>
        <taxon>Dothideomycetidae</taxon>
        <taxon>Mycosphaerellales</taxon>
        <taxon>Mycosphaerellaceae</taxon>
        <taxon>Fulvia</taxon>
    </lineage>
</organism>
<proteinExistence type="predicted"/>
<dbReference type="OrthoDB" id="3650741at2759"/>
<dbReference type="EMBL" id="CP090170">
    <property type="protein sequence ID" value="UJO21220.1"/>
    <property type="molecule type" value="Genomic_DNA"/>
</dbReference>
<dbReference type="KEGG" id="ffu:CLAFUR5_10962"/>
<reference evidence="1" key="2">
    <citation type="journal article" date="2022" name="Microb. Genom.">
        <title>A chromosome-scale genome assembly of the tomato pathogen Cladosporium fulvum reveals a compartmentalized genome architecture and the presence of a dispensable chromosome.</title>
        <authorList>
            <person name="Zaccaron A.Z."/>
            <person name="Chen L.H."/>
            <person name="Samaras A."/>
            <person name="Stergiopoulos I."/>
        </authorList>
    </citation>
    <scope>NUCLEOTIDE SEQUENCE</scope>
    <source>
        <strain evidence="1">Race5_Kim</strain>
    </source>
</reference>
<dbReference type="OMA" id="CSEDASM"/>
<name>A0A9Q8USY3_PASFU</name>
<dbReference type="AlphaFoldDB" id="A0A9Q8USY3"/>
<dbReference type="GeneID" id="71990840"/>
<dbReference type="Proteomes" id="UP000756132">
    <property type="component" value="Chromosome 8"/>
</dbReference>
<reference evidence="1" key="1">
    <citation type="submission" date="2021-12" db="EMBL/GenBank/DDBJ databases">
        <authorList>
            <person name="Zaccaron A."/>
            <person name="Stergiopoulos I."/>
        </authorList>
    </citation>
    <scope>NUCLEOTIDE SEQUENCE</scope>
    <source>
        <strain evidence="1">Race5_Kim</strain>
    </source>
</reference>
<accession>A0A9Q8USY3</accession>
<sequence length="171" mass="19748">MRQADVGELKRLLKTLPQELYDDIFALTFTASGQVETISEGWIPPHLFSISSATRAHFAASYFSSSSRFQFRLTDVVEDSKYVVKWVRAFSHHDIAAVEDIKYVRRGRCLNTWDQMARQIEKTYLAGRMDHWARMLRLGDEGKDVVREVAKKIEVLVADEAEEMRPFGCWA</sequence>
<dbReference type="RefSeq" id="XP_047765586.1">
    <property type="nucleotide sequence ID" value="XM_047910110.1"/>
</dbReference>
<evidence type="ECO:0000313" key="1">
    <source>
        <dbReference type="EMBL" id="UJO21220.1"/>
    </source>
</evidence>
<protein>
    <submittedName>
        <fullName evidence="1">Uncharacterized protein</fullName>
    </submittedName>
</protein>
<evidence type="ECO:0000313" key="2">
    <source>
        <dbReference type="Proteomes" id="UP000756132"/>
    </source>
</evidence>
<keyword evidence="2" id="KW-1185">Reference proteome</keyword>
<gene>
    <name evidence="1" type="ORF">CLAFUR5_10962</name>
</gene>